<dbReference type="AlphaFoldDB" id="A0A6D2JS65"/>
<dbReference type="Proteomes" id="UP000467841">
    <property type="component" value="Unassembled WGS sequence"/>
</dbReference>
<feature type="compositionally biased region" description="Basic residues" evidence="1">
    <location>
        <begin position="37"/>
        <end position="51"/>
    </location>
</feature>
<organism evidence="2 3">
    <name type="scientific">Microthlaspi erraticum</name>
    <dbReference type="NCBI Taxonomy" id="1685480"/>
    <lineage>
        <taxon>Eukaryota</taxon>
        <taxon>Viridiplantae</taxon>
        <taxon>Streptophyta</taxon>
        <taxon>Embryophyta</taxon>
        <taxon>Tracheophyta</taxon>
        <taxon>Spermatophyta</taxon>
        <taxon>Magnoliopsida</taxon>
        <taxon>eudicotyledons</taxon>
        <taxon>Gunneridae</taxon>
        <taxon>Pentapetalae</taxon>
        <taxon>rosids</taxon>
        <taxon>malvids</taxon>
        <taxon>Brassicales</taxon>
        <taxon>Brassicaceae</taxon>
        <taxon>Coluteocarpeae</taxon>
        <taxon>Microthlaspi</taxon>
    </lineage>
</organism>
<gene>
    <name evidence="2" type="ORF">MERR_LOCUS29897</name>
</gene>
<evidence type="ECO:0000313" key="3">
    <source>
        <dbReference type="Proteomes" id="UP000467841"/>
    </source>
</evidence>
<feature type="compositionally biased region" description="Low complexity" evidence="1">
    <location>
        <begin position="89"/>
        <end position="105"/>
    </location>
</feature>
<dbReference type="OrthoDB" id="10612444at2759"/>
<reference evidence="2" key="1">
    <citation type="submission" date="2020-01" db="EMBL/GenBank/DDBJ databases">
        <authorList>
            <person name="Mishra B."/>
        </authorList>
    </citation>
    <scope>NUCLEOTIDE SEQUENCE [LARGE SCALE GENOMIC DNA]</scope>
</reference>
<feature type="compositionally biased region" description="Polar residues" evidence="1">
    <location>
        <begin position="186"/>
        <end position="197"/>
    </location>
</feature>
<comment type="caution">
    <text evidence="2">The sequence shown here is derived from an EMBL/GenBank/DDBJ whole genome shotgun (WGS) entry which is preliminary data.</text>
</comment>
<dbReference type="EMBL" id="CACVBM020001273">
    <property type="protein sequence ID" value="CAA7042662.1"/>
    <property type="molecule type" value="Genomic_DNA"/>
</dbReference>
<feature type="region of interest" description="Disordered" evidence="1">
    <location>
        <begin position="1"/>
        <end position="105"/>
    </location>
</feature>
<keyword evidence="3" id="KW-1185">Reference proteome</keyword>
<evidence type="ECO:0000256" key="1">
    <source>
        <dbReference type="SAM" id="MobiDB-lite"/>
    </source>
</evidence>
<feature type="region of interest" description="Disordered" evidence="1">
    <location>
        <begin position="120"/>
        <end position="197"/>
    </location>
</feature>
<feature type="compositionally biased region" description="Low complexity" evidence="1">
    <location>
        <begin position="152"/>
        <end position="175"/>
    </location>
</feature>
<evidence type="ECO:0000313" key="2">
    <source>
        <dbReference type="EMBL" id="CAA7042662.1"/>
    </source>
</evidence>
<sequence>MALLTFLPENAEPPKHTPPPSKRKKRDKPNDQTQTQKSHKPHKSQKPKKAAPQKQPSSWDQIKNLLTCKQIEGSRVHDPSKNSQSGPSTTTTTTHLSPSKLGSSCSSICSFRDVAHGNTRVVHRADHSPHVANSATADSETRLLTRKPGQHGSSSSSRSLTSGASTRSTASGATRHLPRRRLEPCSSITSPDATSVT</sequence>
<name>A0A6D2JS65_9BRAS</name>
<protein>
    <submittedName>
        <fullName evidence="2">Uncharacterized protein</fullName>
    </submittedName>
</protein>
<accession>A0A6D2JS65</accession>
<proteinExistence type="predicted"/>